<protein>
    <submittedName>
        <fullName evidence="4">TPM domain-containing protein</fullName>
    </submittedName>
</protein>
<keyword evidence="2" id="KW-0732">Signal</keyword>
<feature type="transmembrane region" description="Helical" evidence="1">
    <location>
        <begin position="190"/>
        <end position="209"/>
    </location>
</feature>
<keyword evidence="3" id="KW-1185">Reference proteome</keyword>
<evidence type="ECO:0000313" key="3">
    <source>
        <dbReference type="Proteomes" id="UP000887578"/>
    </source>
</evidence>
<keyword evidence="1" id="KW-1133">Transmembrane helix</keyword>
<evidence type="ECO:0000256" key="1">
    <source>
        <dbReference type="SAM" id="Phobius"/>
    </source>
</evidence>
<dbReference type="Proteomes" id="UP000887578">
    <property type="component" value="Unplaced"/>
</dbReference>
<evidence type="ECO:0000256" key="2">
    <source>
        <dbReference type="SAM" id="SignalP"/>
    </source>
</evidence>
<organism evidence="3 4">
    <name type="scientific">Panagrolaimus davidi</name>
    <dbReference type="NCBI Taxonomy" id="227884"/>
    <lineage>
        <taxon>Eukaryota</taxon>
        <taxon>Metazoa</taxon>
        <taxon>Ecdysozoa</taxon>
        <taxon>Nematoda</taxon>
        <taxon>Chromadorea</taxon>
        <taxon>Rhabditida</taxon>
        <taxon>Tylenchina</taxon>
        <taxon>Panagrolaimomorpha</taxon>
        <taxon>Panagrolaimoidea</taxon>
        <taxon>Panagrolaimidae</taxon>
        <taxon>Panagrolaimus</taxon>
    </lineage>
</organism>
<feature type="chain" id="PRO_5037018643" evidence="2">
    <location>
        <begin position="20"/>
        <end position="249"/>
    </location>
</feature>
<feature type="signal peptide" evidence="2">
    <location>
        <begin position="1"/>
        <end position="19"/>
    </location>
</feature>
<evidence type="ECO:0000313" key="4">
    <source>
        <dbReference type="WBParaSite" id="PDA_v2.g23321.t1"/>
    </source>
</evidence>
<keyword evidence="1" id="KW-0812">Transmembrane</keyword>
<keyword evidence="1" id="KW-0472">Membrane</keyword>
<dbReference type="InterPro" id="IPR033438">
    <property type="entry name" value="MOLO1"/>
</dbReference>
<reference evidence="4" key="1">
    <citation type="submission" date="2022-11" db="UniProtKB">
        <authorList>
            <consortium name="WormBaseParasite"/>
        </authorList>
    </citation>
    <scope>IDENTIFICATION</scope>
</reference>
<dbReference type="AlphaFoldDB" id="A0A914PY74"/>
<dbReference type="PANTHER" id="PTHR33748">
    <property type="entry name" value="PROTEIN CBG04600"/>
    <property type="match status" value="1"/>
</dbReference>
<dbReference type="PANTHER" id="PTHR33748:SF6">
    <property type="entry name" value="TPM_PHOSPHATASE DOMAIN-CONTAINING PROTEIN"/>
    <property type="match status" value="1"/>
</dbReference>
<dbReference type="Gene3D" id="3.10.310.50">
    <property type="match status" value="1"/>
</dbReference>
<proteinExistence type="predicted"/>
<name>A0A914PY74_9BILA</name>
<accession>A0A914PY74</accession>
<dbReference type="GO" id="GO:0005892">
    <property type="term" value="C:acetylcholine-gated channel complex"/>
    <property type="evidence" value="ECO:0007669"/>
    <property type="project" value="InterPro"/>
</dbReference>
<sequence length="249" mass="26854">MRFVINSFIFIFFIKNGIGVEWDSENYPNPIVDYEKCEMNISSQICDPDKVFTVDDRIIIEEKLKWLENSTSKNGWRNCDGMGLFALTIIGKHFKGGDSDSLKAIANDLISKWSSNNNCKKLIIIAFASDDRKVWITGDSGVKIECKKYTEIFEDQKSLFQKGNFTQAILNIIDALESAKEGSKGLSTHVLAGIIIGIGFALFLCALCCKHFCPSDGSSTTSGNGDYGYGGGDGGGGGGGDCGGGGGGF</sequence>
<dbReference type="Pfam" id="PF17175">
    <property type="entry name" value="MOLO1"/>
    <property type="match status" value="1"/>
</dbReference>
<dbReference type="WBParaSite" id="PDA_v2.g23321.t1">
    <property type="protein sequence ID" value="PDA_v2.g23321.t1"/>
    <property type="gene ID" value="PDA_v2.g23321"/>
</dbReference>